<keyword evidence="1" id="KW-0732">Signal</keyword>
<dbReference type="RefSeq" id="WP_134195115.1">
    <property type="nucleotide sequence ID" value="NZ_JBHLUW010000055.1"/>
</dbReference>
<comment type="caution">
    <text evidence="3">The sequence shown here is derived from an EMBL/GenBank/DDBJ whole genome shotgun (WGS) entry which is preliminary data.</text>
</comment>
<reference evidence="3 4" key="1">
    <citation type="submission" date="2019-03" db="EMBL/GenBank/DDBJ databases">
        <title>Genomic Encyclopedia of Type Strains, Phase III (KMG-III): the genomes of soil and plant-associated and newly described type strains.</title>
        <authorList>
            <person name="Whitman W."/>
        </authorList>
    </citation>
    <scope>NUCLEOTIDE SEQUENCE [LARGE SCALE GENOMIC DNA]</scope>
    <source>
        <strain evidence="3 4">LMG 29544</strain>
    </source>
</reference>
<feature type="domain" description="DUF4397" evidence="2">
    <location>
        <begin position="39"/>
        <end position="152"/>
    </location>
</feature>
<name>A0A4V3HDX4_9BURK</name>
<dbReference type="EMBL" id="SORE01000020">
    <property type="protein sequence ID" value="TDY42694.1"/>
    <property type="molecule type" value="Genomic_DNA"/>
</dbReference>
<sequence length="261" mass="26560">MKLIRTIATLVGAASLVAACGGGGHDVGKELGLTNPVMHFVHAIPGGPSVDFLVNGAALQSNISYKQVTNFANVNTGQTVVGYAPTGSTTALASGTFSDVAKGHEYTVIAVPGLTAPDIGLIDDPFDKGLLSNSARVRSFNASVNAPNVDLYLVPAGTDVNAVSPTLAGVSFKNAVPASGQDSVYLSGGTYVLIATTAGTKTVIFQSDPFSLANNADWLITTVPIAGTLSQLLPNQIHLLVAQGGNTSQPALELSNTINGQ</sequence>
<feature type="signal peptide" evidence="1">
    <location>
        <begin position="1"/>
        <end position="18"/>
    </location>
</feature>
<dbReference type="OrthoDB" id="8969492at2"/>
<feature type="chain" id="PRO_5021026712" evidence="1">
    <location>
        <begin position="19"/>
        <end position="261"/>
    </location>
</feature>
<organism evidence="3 4">
    <name type="scientific">Paraburkholderia rhizosphaerae</name>
    <dbReference type="NCBI Taxonomy" id="480658"/>
    <lineage>
        <taxon>Bacteria</taxon>
        <taxon>Pseudomonadati</taxon>
        <taxon>Pseudomonadota</taxon>
        <taxon>Betaproteobacteria</taxon>
        <taxon>Burkholderiales</taxon>
        <taxon>Burkholderiaceae</taxon>
        <taxon>Paraburkholderia</taxon>
    </lineage>
</organism>
<dbReference type="AlphaFoldDB" id="A0A4V3HDX4"/>
<protein>
    <submittedName>
        <fullName evidence="3">Uncharacterized protein DUF4397</fullName>
    </submittedName>
</protein>
<evidence type="ECO:0000313" key="4">
    <source>
        <dbReference type="Proteomes" id="UP000295509"/>
    </source>
</evidence>
<dbReference type="Pfam" id="PF14344">
    <property type="entry name" value="DUF4397"/>
    <property type="match status" value="1"/>
</dbReference>
<dbReference type="InterPro" id="IPR025510">
    <property type="entry name" value="DUF4397"/>
</dbReference>
<dbReference type="PROSITE" id="PS51257">
    <property type="entry name" value="PROKAR_LIPOPROTEIN"/>
    <property type="match status" value="1"/>
</dbReference>
<accession>A0A4V3HDX4</accession>
<evidence type="ECO:0000313" key="3">
    <source>
        <dbReference type="EMBL" id="TDY42694.1"/>
    </source>
</evidence>
<evidence type="ECO:0000259" key="2">
    <source>
        <dbReference type="Pfam" id="PF14344"/>
    </source>
</evidence>
<evidence type="ECO:0000256" key="1">
    <source>
        <dbReference type="SAM" id="SignalP"/>
    </source>
</evidence>
<keyword evidence="4" id="KW-1185">Reference proteome</keyword>
<dbReference type="Proteomes" id="UP000295509">
    <property type="component" value="Unassembled WGS sequence"/>
</dbReference>
<gene>
    <name evidence="3" type="ORF">BX592_12057</name>
</gene>
<proteinExistence type="predicted"/>